<organism evidence="1 2">
    <name type="scientific">Pseudomonas sediminis</name>
    <dbReference type="NCBI Taxonomy" id="1691904"/>
    <lineage>
        <taxon>Bacteria</taxon>
        <taxon>Pseudomonadati</taxon>
        <taxon>Pseudomonadota</taxon>
        <taxon>Gammaproteobacteria</taxon>
        <taxon>Pseudomonadales</taxon>
        <taxon>Pseudomonadaceae</taxon>
        <taxon>Pseudomonas</taxon>
    </lineage>
</organism>
<proteinExistence type="predicted"/>
<evidence type="ECO:0000313" key="1">
    <source>
        <dbReference type="EMBL" id="PIA66083.1"/>
    </source>
</evidence>
<reference evidence="2" key="1">
    <citation type="submission" date="2017-06" db="EMBL/GenBank/DDBJ databases">
        <authorList>
            <person name="Rastogi G."/>
            <person name="Vaishampayan P."/>
            <person name="Seuylemezian A."/>
        </authorList>
    </citation>
    <scope>NUCLEOTIDE SEQUENCE [LARGE SCALE GENOMIC DNA]</scope>
    <source>
        <strain evidence="2">PI11</strain>
    </source>
</reference>
<comment type="caution">
    <text evidence="1">The sequence shown here is derived from an EMBL/GenBank/DDBJ whole genome shotgun (WGS) entry which is preliminary data.</text>
</comment>
<name>A0A2G5FDM9_9PSED</name>
<evidence type="ECO:0000313" key="2">
    <source>
        <dbReference type="Proteomes" id="UP000229504"/>
    </source>
</evidence>
<gene>
    <name evidence="1" type="ORF">CDO35_21295</name>
</gene>
<dbReference type="RefSeq" id="WP_099526595.1">
    <property type="nucleotide sequence ID" value="NZ_NIQU01000011.1"/>
</dbReference>
<dbReference type="EMBL" id="NIQU01000011">
    <property type="protein sequence ID" value="PIA66083.1"/>
    <property type="molecule type" value="Genomic_DNA"/>
</dbReference>
<protein>
    <submittedName>
        <fullName evidence="1">Uncharacterized protein</fullName>
    </submittedName>
</protein>
<accession>A0A2G5FDM9</accession>
<dbReference type="AlphaFoldDB" id="A0A2G5FDM9"/>
<sequence>MESKVTFRPVDIAPQLIAYGEPEAAEKLMQLDDCSLHKIGVLAFNNYLVPKTILNKAICLAVIEHLEGTKRELRRKKRIFPKTQNNA</sequence>
<dbReference type="Proteomes" id="UP000229504">
    <property type="component" value="Unassembled WGS sequence"/>
</dbReference>